<gene>
    <name evidence="1" type="ORF">OGAPHI_005049</name>
</gene>
<dbReference type="AlphaFoldDB" id="A0A9P8T298"/>
<dbReference type="EMBL" id="JAEUBE010000366">
    <property type="protein sequence ID" value="KAH3663648.1"/>
    <property type="molecule type" value="Genomic_DNA"/>
</dbReference>
<keyword evidence="2" id="KW-1185">Reference proteome</keyword>
<proteinExistence type="predicted"/>
<reference evidence="1" key="1">
    <citation type="journal article" date="2021" name="Open Biol.">
        <title>Shared evolutionary footprints suggest mitochondrial oxidative damage underlies multiple complex I losses in fungi.</title>
        <authorList>
            <person name="Schikora-Tamarit M.A."/>
            <person name="Marcet-Houben M."/>
            <person name="Nosek J."/>
            <person name="Gabaldon T."/>
        </authorList>
    </citation>
    <scope>NUCLEOTIDE SEQUENCE</scope>
    <source>
        <strain evidence="1">CBS6075</strain>
    </source>
</reference>
<comment type="caution">
    <text evidence="1">The sequence shown here is derived from an EMBL/GenBank/DDBJ whole genome shotgun (WGS) entry which is preliminary data.</text>
</comment>
<reference evidence="1" key="2">
    <citation type="submission" date="2021-01" db="EMBL/GenBank/DDBJ databases">
        <authorList>
            <person name="Schikora-Tamarit M.A."/>
        </authorList>
    </citation>
    <scope>NUCLEOTIDE SEQUENCE</scope>
    <source>
        <strain evidence="1">CBS6075</strain>
    </source>
</reference>
<name>A0A9P8T298_9ASCO</name>
<evidence type="ECO:0000313" key="1">
    <source>
        <dbReference type="EMBL" id="KAH3663648.1"/>
    </source>
</evidence>
<dbReference type="RefSeq" id="XP_046059984.1">
    <property type="nucleotide sequence ID" value="XM_046206194.1"/>
</dbReference>
<protein>
    <submittedName>
        <fullName evidence="1">Uncharacterized protein</fullName>
    </submittedName>
</protein>
<accession>A0A9P8T298</accession>
<dbReference type="Proteomes" id="UP000769157">
    <property type="component" value="Unassembled WGS sequence"/>
</dbReference>
<organism evidence="1 2">
    <name type="scientific">Ogataea philodendri</name>
    <dbReference type="NCBI Taxonomy" id="1378263"/>
    <lineage>
        <taxon>Eukaryota</taxon>
        <taxon>Fungi</taxon>
        <taxon>Dikarya</taxon>
        <taxon>Ascomycota</taxon>
        <taxon>Saccharomycotina</taxon>
        <taxon>Pichiomycetes</taxon>
        <taxon>Pichiales</taxon>
        <taxon>Pichiaceae</taxon>
        <taxon>Ogataea</taxon>
    </lineage>
</organism>
<sequence length="213" mass="23827">MTCGKIRLADGFLNTPSSLNSLISNKDKISFLKTRTSMLRLLDRLKIWHKYLDSSRVGFDRWMCDPGSFGNWKDEGFWHHETNPCTIESASELFLMASSHQFFTNPLRTTSAGPEKESSANAFSELASVVLKTPSASLIKDEVRMVLIVKFLISSSKQTLSYVSGLLMTGNWNDSSTAKVSFSNPPRSGFGFGDHHRTMLACFNFLAYSMSII</sequence>
<evidence type="ECO:0000313" key="2">
    <source>
        <dbReference type="Proteomes" id="UP000769157"/>
    </source>
</evidence>
<dbReference type="GeneID" id="70237013"/>